<dbReference type="KEGG" id="cic:CICLE_v100000382m"/>
<feature type="region of interest" description="Disordered" evidence="1">
    <location>
        <begin position="1"/>
        <end position="24"/>
    </location>
</feature>
<dbReference type="AlphaFoldDB" id="V4T516"/>
<evidence type="ECO:0000256" key="1">
    <source>
        <dbReference type="SAM" id="MobiDB-lite"/>
    </source>
</evidence>
<dbReference type="Gramene" id="ESR48268">
    <property type="protein sequence ID" value="ESR48268"/>
    <property type="gene ID" value="CICLE_v100000382mg"/>
</dbReference>
<keyword evidence="3" id="KW-1185">Reference proteome</keyword>
<gene>
    <name evidence="2" type="ORF">CICLE_v100000382mg</name>
</gene>
<dbReference type="EMBL" id="KI536799">
    <property type="protein sequence ID" value="ESR48267.1"/>
    <property type="molecule type" value="Genomic_DNA"/>
</dbReference>
<dbReference type="Proteomes" id="UP000030687">
    <property type="component" value="Unassembled WGS sequence"/>
</dbReference>
<evidence type="ECO:0000313" key="3">
    <source>
        <dbReference type="Proteomes" id="UP000030687"/>
    </source>
</evidence>
<dbReference type="EMBL" id="KI536799">
    <property type="protein sequence ID" value="ESR48268.1"/>
    <property type="molecule type" value="Genomic_DNA"/>
</dbReference>
<accession>V4T516</accession>
<reference evidence="2 3" key="1">
    <citation type="submission" date="2013-10" db="EMBL/GenBank/DDBJ databases">
        <authorList>
            <consortium name="International Citrus Genome Consortium"/>
            <person name="Jenkins J."/>
            <person name="Schmutz J."/>
            <person name="Prochnik S."/>
            <person name="Rokhsar D."/>
            <person name="Gmitter F."/>
            <person name="Ollitrault P."/>
            <person name="Machado M."/>
            <person name="Talon M."/>
            <person name="Wincker P."/>
            <person name="Jaillon O."/>
            <person name="Morgante M."/>
        </authorList>
    </citation>
    <scope>NUCLEOTIDE SEQUENCE</scope>
    <source>
        <strain evidence="3">cv. Clemenules</strain>
    </source>
</reference>
<sequence length="47" mass="5312">MEYQKVSSASFSKKLTKRHSHSFSGTSIYDGVFSGPMKVASYIEEDY</sequence>
<organism evidence="2 3">
    <name type="scientific">Citrus clementina</name>
    <name type="common">Clementine</name>
    <name type="synonym">Citrus deliciosa x Citrus sinensis</name>
    <dbReference type="NCBI Taxonomy" id="85681"/>
    <lineage>
        <taxon>Eukaryota</taxon>
        <taxon>Viridiplantae</taxon>
        <taxon>Streptophyta</taxon>
        <taxon>Embryophyta</taxon>
        <taxon>Tracheophyta</taxon>
        <taxon>Spermatophyta</taxon>
        <taxon>Magnoliopsida</taxon>
        <taxon>eudicotyledons</taxon>
        <taxon>Gunneridae</taxon>
        <taxon>Pentapetalae</taxon>
        <taxon>rosids</taxon>
        <taxon>malvids</taxon>
        <taxon>Sapindales</taxon>
        <taxon>Rutaceae</taxon>
        <taxon>Aurantioideae</taxon>
        <taxon>Citrus</taxon>
    </lineage>
</organism>
<feature type="compositionally biased region" description="Polar residues" evidence="1">
    <location>
        <begin position="1"/>
        <end position="13"/>
    </location>
</feature>
<feature type="non-terminal residue" evidence="2">
    <location>
        <position position="47"/>
    </location>
</feature>
<dbReference type="Gramene" id="ESR48267">
    <property type="protein sequence ID" value="ESR48267"/>
    <property type="gene ID" value="CICLE_v100000382mg"/>
</dbReference>
<name>V4T516_CITCL</name>
<protein>
    <submittedName>
        <fullName evidence="2">Uncharacterized protein</fullName>
    </submittedName>
</protein>
<dbReference type="STRING" id="85681.V4T516"/>
<evidence type="ECO:0000313" key="2">
    <source>
        <dbReference type="EMBL" id="ESR48267.1"/>
    </source>
</evidence>
<dbReference type="InParanoid" id="V4T516"/>
<proteinExistence type="predicted"/>